<dbReference type="Pfam" id="PF13401">
    <property type="entry name" value="AAA_22"/>
    <property type="match status" value="1"/>
</dbReference>
<dbReference type="Gene3D" id="3.40.50.300">
    <property type="entry name" value="P-loop containing nucleotide triphosphate hydrolases"/>
    <property type="match status" value="1"/>
</dbReference>
<dbReference type="AlphaFoldDB" id="Q5LR53"/>
<proteinExistence type="predicted"/>
<dbReference type="EMBL" id="CP000031">
    <property type="protein sequence ID" value="AAV95542.1"/>
    <property type="molecule type" value="Genomic_DNA"/>
</dbReference>
<name>Q5LR53_RUEPO</name>
<reference evidence="2 3" key="2">
    <citation type="journal article" date="2014" name="Stand. Genomic Sci.">
        <title>An updated genome annotation for the model marine bacterium Ruegeria pomeroyi DSS-3.</title>
        <authorList>
            <person name="Rivers A.R."/>
            <person name="Smith C.B."/>
            <person name="Moran M.A."/>
        </authorList>
    </citation>
    <scope>GENOME REANNOTATION</scope>
    <source>
        <strain evidence="3">ATCC 700808 / DSM 15171 / DSS-3</strain>
    </source>
</reference>
<dbReference type="Proteomes" id="UP000001023">
    <property type="component" value="Chromosome"/>
</dbReference>
<protein>
    <recommendedName>
        <fullName evidence="1">ORC1/DEAH AAA+ ATPase domain-containing protein</fullName>
    </recommendedName>
</protein>
<dbReference type="SUPFAM" id="SSF52540">
    <property type="entry name" value="P-loop containing nucleoside triphosphate hydrolases"/>
    <property type="match status" value="1"/>
</dbReference>
<dbReference type="HOGENOM" id="CLU_672427_0_0_5"/>
<dbReference type="PaxDb" id="246200-SPO2278"/>
<evidence type="ECO:0000313" key="2">
    <source>
        <dbReference type="EMBL" id="AAV95542.1"/>
    </source>
</evidence>
<dbReference type="InterPro" id="IPR049945">
    <property type="entry name" value="AAA_22"/>
</dbReference>
<evidence type="ECO:0000259" key="1">
    <source>
        <dbReference type="Pfam" id="PF13401"/>
    </source>
</evidence>
<feature type="domain" description="ORC1/DEAH AAA+ ATPase" evidence="1">
    <location>
        <begin position="73"/>
        <end position="228"/>
    </location>
</feature>
<keyword evidence="3" id="KW-1185">Reference proteome</keyword>
<dbReference type="GO" id="GO:0016887">
    <property type="term" value="F:ATP hydrolysis activity"/>
    <property type="evidence" value="ECO:0007669"/>
    <property type="project" value="InterPro"/>
</dbReference>
<organism evidence="2 3">
    <name type="scientific">Ruegeria pomeroyi (strain ATCC 700808 / DSM 15171 / DSS-3)</name>
    <name type="common">Silicibacter pomeroyi</name>
    <dbReference type="NCBI Taxonomy" id="246200"/>
    <lineage>
        <taxon>Bacteria</taxon>
        <taxon>Pseudomonadati</taxon>
        <taxon>Pseudomonadota</taxon>
        <taxon>Alphaproteobacteria</taxon>
        <taxon>Rhodobacterales</taxon>
        <taxon>Roseobacteraceae</taxon>
        <taxon>Ruegeria</taxon>
    </lineage>
</organism>
<sequence length="490" mass="56425">MTTNGEIFSMKRLTRLVVANELSNNHHMRKIHRLFGRVFIEDVFTPRGPVNRKMYINRGQVEDDLARSANDTLHIIIFGNSGCGKSWLYKKVFKEKGIFFLTVNLSGASSQQSIAKELVSTVGRRNGTGRVKKAKSHGFSWFITYSETEELSTELDGHDAFLNALKHCRKLAGRRPAFLVFENLELIFEQRDLLRELGNIIALLDDDQFAKFDVRIAIVGTPSNIRNYFRSVPRLETIANRLIELEEIARLSDEDVARFVERGFRTLLKYREETNAVNYLIRRAITVTRGNAQRLHEFCKEVALQGQQDRFLSLERIEKGEREWLRRRFHINQTTVASWIVDPARETALMGQYLKDGYVSDLLLQNLYLCALGLVKEDEFTVQDVTELIQDELSAHPVTQKVLRKLEGQIAMRTGSMLAKLADDINGASHPILDRFEPPSGNRIFRFRDMQYQMCLSSMFNVFDNGRRVEINHPSWVSSTDDAQQRTSVE</sequence>
<dbReference type="eggNOG" id="COG1672">
    <property type="taxonomic scope" value="Bacteria"/>
</dbReference>
<dbReference type="KEGG" id="sil:SPO2278"/>
<accession>Q5LR53</accession>
<dbReference type="InterPro" id="IPR027417">
    <property type="entry name" value="P-loop_NTPase"/>
</dbReference>
<evidence type="ECO:0000313" key="3">
    <source>
        <dbReference type="Proteomes" id="UP000001023"/>
    </source>
</evidence>
<gene>
    <name evidence="2" type="ordered locus">SPO2278</name>
</gene>
<reference evidence="2 3" key="1">
    <citation type="journal article" date="2004" name="Nature">
        <title>Genome sequence of Silicibacter pomeroyi reveals adaptations to the marine environment.</title>
        <authorList>
            <person name="Moran M.A."/>
            <person name="Buchan A."/>
            <person name="Gonzalez J.M."/>
            <person name="Heidelberg J.F."/>
            <person name="Whitman W.B."/>
            <person name="Kiene R.P."/>
            <person name="Henriksen J.R."/>
            <person name="King G.M."/>
            <person name="Belas R."/>
            <person name="Fuqua C."/>
            <person name="Brinkac L."/>
            <person name="Lewis M."/>
            <person name="Johri S."/>
            <person name="Weaver B."/>
            <person name="Pai G."/>
            <person name="Eisen J.A."/>
            <person name="Rahe E."/>
            <person name="Sheldon W.M."/>
            <person name="Ye W."/>
            <person name="Miller T.R."/>
            <person name="Carlton J."/>
            <person name="Rasko D.A."/>
            <person name="Paulsen I.T."/>
            <person name="Ren Q."/>
            <person name="Daugherty S.C."/>
            <person name="Deboy R.T."/>
            <person name="Dodson R.J."/>
            <person name="Durkin A.S."/>
            <person name="Madupu R."/>
            <person name="Nelson W.C."/>
            <person name="Sullivan S.A."/>
            <person name="Rosovitz M.J."/>
            <person name="Haft D.H."/>
            <person name="Selengut J."/>
            <person name="Ward N."/>
        </authorList>
    </citation>
    <scope>NUCLEOTIDE SEQUENCE [LARGE SCALE GENOMIC DNA]</scope>
    <source>
        <strain evidence="3">ATCC 700808 / DSM 15171 / DSS-3</strain>
    </source>
</reference>